<keyword evidence="2" id="KW-1185">Reference proteome</keyword>
<proteinExistence type="predicted"/>
<evidence type="ECO:0000313" key="1">
    <source>
        <dbReference type="EMBL" id="CAK9143809.1"/>
    </source>
</evidence>
<name>A0ABC8RFQ9_9AQUA</name>
<dbReference type="Proteomes" id="UP001642360">
    <property type="component" value="Unassembled WGS sequence"/>
</dbReference>
<accession>A0ABC8RFQ9</accession>
<protein>
    <submittedName>
        <fullName evidence="1">Uncharacterized protein</fullName>
    </submittedName>
</protein>
<organism evidence="1 2">
    <name type="scientific">Ilex paraguariensis</name>
    <name type="common">yerba mate</name>
    <dbReference type="NCBI Taxonomy" id="185542"/>
    <lineage>
        <taxon>Eukaryota</taxon>
        <taxon>Viridiplantae</taxon>
        <taxon>Streptophyta</taxon>
        <taxon>Embryophyta</taxon>
        <taxon>Tracheophyta</taxon>
        <taxon>Spermatophyta</taxon>
        <taxon>Magnoliopsida</taxon>
        <taxon>eudicotyledons</taxon>
        <taxon>Gunneridae</taxon>
        <taxon>Pentapetalae</taxon>
        <taxon>asterids</taxon>
        <taxon>campanulids</taxon>
        <taxon>Aquifoliales</taxon>
        <taxon>Aquifoliaceae</taxon>
        <taxon>Ilex</taxon>
    </lineage>
</organism>
<dbReference type="AlphaFoldDB" id="A0ABC8RFQ9"/>
<sequence length="59" mass="6798">MEEEKDWTAIFHRVTVQRIAQASVQILPLPPIFFVFSRSLFSCLSDGSNSHQRLFSCLI</sequence>
<comment type="caution">
    <text evidence="1">The sequence shown here is derived from an EMBL/GenBank/DDBJ whole genome shotgun (WGS) entry which is preliminary data.</text>
</comment>
<reference evidence="1 2" key="1">
    <citation type="submission" date="2024-02" db="EMBL/GenBank/DDBJ databases">
        <authorList>
            <person name="Vignale AGUSTIN F."/>
            <person name="Sosa J E."/>
            <person name="Modenutti C."/>
        </authorList>
    </citation>
    <scope>NUCLEOTIDE SEQUENCE [LARGE SCALE GENOMIC DNA]</scope>
</reference>
<dbReference type="EMBL" id="CAUOFW020001336">
    <property type="protein sequence ID" value="CAK9143809.1"/>
    <property type="molecule type" value="Genomic_DNA"/>
</dbReference>
<evidence type="ECO:0000313" key="2">
    <source>
        <dbReference type="Proteomes" id="UP001642360"/>
    </source>
</evidence>
<gene>
    <name evidence="1" type="ORF">ILEXP_LOCUS11546</name>
</gene>